<dbReference type="EnsemblMetazoa" id="CLYHEMT010611.2">
    <property type="protein sequence ID" value="CLYHEMP010611.2"/>
    <property type="gene ID" value="CLYHEMG010611"/>
</dbReference>
<feature type="transmembrane region" description="Helical" evidence="5">
    <location>
        <begin position="102"/>
        <end position="121"/>
    </location>
</feature>
<dbReference type="InterPro" id="IPR000620">
    <property type="entry name" value="EamA_dom"/>
</dbReference>
<feature type="transmembrane region" description="Helical" evidence="5">
    <location>
        <begin position="236"/>
        <end position="256"/>
    </location>
</feature>
<dbReference type="InterPro" id="IPR030184">
    <property type="entry name" value="WAT1-related"/>
</dbReference>
<keyword evidence="3 5" id="KW-1133">Transmembrane helix</keyword>
<evidence type="ECO:0000256" key="4">
    <source>
        <dbReference type="ARBA" id="ARBA00023136"/>
    </source>
</evidence>
<dbReference type="GO" id="GO:0016020">
    <property type="term" value="C:membrane"/>
    <property type="evidence" value="ECO:0007669"/>
    <property type="project" value="UniProtKB-SubCell"/>
</dbReference>
<feature type="transmembrane region" description="Helical" evidence="5">
    <location>
        <begin position="296"/>
        <end position="314"/>
    </location>
</feature>
<evidence type="ECO:0000259" key="6">
    <source>
        <dbReference type="Pfam" id="PF00892"/>
    </source>
</evidence>
<dbReference type="Pfam" id="PF00892">
    <property type="entry name" value="EamA"/>
    <property type="match status" value="2"/>
</dbReference>
<feature type="transmembrane region" description="Helical" evidence="5">
    <location>
        <begin position="39"/>
        <end position="61"/>
    </location>
</feature>
<sequence length="330" mass="36875">MDGNVRFASVCLALVILQAGFGAYGVIYTKLAKGTEVEPLIFCFYRDGGCAPVLFLLSYFLEKRLLVPQVRELPLLVFLGFTGIFLSQYSYILGLINTTPDTASMLVLLTPIVVTVFSIILKIERQPQCDRKGYAKIFGILTAVVGASIMAGQHSKNKISTGSSSFGFLCICFHIVTKSTWILGQKKLVYQNTKCRWQSYPVNLTAWSYFFGACWMGISILLSVNNTAKLYIQSRNVIICLLYAIFIPSALCYGLLAWCNRQVDPSFVTASWCLHIFFTATFSYFVLGETMNLKEIFGGFLIVGALFMVTWSNYNNNNGSNNEINKTEKQ</sequence>
<evidence type="ECO:0000256" key="1">
    <source>
        <dbReference type="ARBA" id="ARBA00004141"/>
    </source>
</evidence>
<protein>
    <recommendedName>
        <fullName evidence="6">EamA domain-containing protein</fullName>
    </recommendedName>
</protein>
<dbReference type="Gene3D" id="1.10.3730.20">
    <property type="match status" value="1"/>
</dbReference>
<feature type="transmembrane region" description="Helical" evidence="5">
    <location>
        <begin position="133"/>
        <end position="151"/>
    </location>
</feature>
<feature type="domain" description="EamA" evidence="6">
    <location>
        <begin position="199"/>
        <end position="310"/>
    </location>
</feature>
<dbReference type="GO" id="GO:0022857">
    <property type="term" value="F:transmembrane transporter activity"/>
    <property type="evidence" value="ECO:0007669"/>
    <property type="project" value="InterPro"/>
</dbReference>
<dbReference type="PANTHER" id="PTHR31218">
    <property type="entry name" value="WAT1-RELATED PROTEIN"/>
    <property type="match status" value="1"/>
</dbReference>
<evidence type="ECO:0000256" key="3">
    <source>
        <dbReference type="ARBA" id="ARBA00022989"/>
    </source>
</evidence>
<dbReference type="OrthoDB" id="1728340at2759"/>
<evidence type="ECO:0000256" key="5">
    <source>
        <dbReference type="SAM" id="Phobius"/>
    </source>
</evidence>
<reference evidence="7" key="1">
    <citation type="submission" date="2021-01" db="UniProtKB">
        <authorList>
            <consortium name="EnsemblMetazoa"/>
        </authorList>
    </citation>
    <scope>IDENTIFICATION</scope>
</reference>
<keyword evidence="4 5" id="KW-0472">Membrane</keyword>
<keyword evidence="8" id="KW-1185">Reference proteome</keyword>
<evidence type="ECO:0000313" key="7">
    <source>
        <dbReference type="EnsemblMetazoa" id="CLYHEMP010611.2"/>
    </source>
</evidence>
<organism evidence="7 8">
    <name type="scientific">Clytia hemisphaerica</name>
    <dbReference type="NCBI Taxonomy" id="252671"/>
    <lineage>
        <taxon>Eukaryota</taxon>
        <taxon>Metazoa</taxon>
        <taxon>Cnidaria</taxon>
        <taxon>Hydrozoa</taxon>
        <taxon>Hydroidolina</taxon>
        <taxon>Leptothecata</taxon>
        <taxon>Obeliida</taxon>
        <taxon>Clytiidae</taxon>
        <taxon>Clytia</taxon>
    </lineage>
</organism>
<name>A0A7M5UHA4_9CNID</name>
<evidence type="ECO:0000256" key="2">
    <source>
        <dbReference type="ARBA" id="ARBA00022692"/>
    </source>
</evidence>
<evidence type="ECO:0000313" key="8">
    <source>
        <dbReference type="Proteomes" id="UP000594262"/>
    </source>
</evidence>
<dbReference type="InterPro" id="IPR037185">
    <property type="entry name" value="EmrE-like"/>
</dbReference>
<dbReference type="Proteomes" id="UP000594262">
    <property type="component" value="Unplaced"/>
</dbReference>
<proteinExistence type="predicted"/>
<keyword evidence="2 5" id="KW-0812">Transmembrane</keyword>
<comment type="subcellular location">
    <subcellularLocation>
        <location evidence="1">Membrane</location>
        <topology evidence="1">Multi-pass membrane protein</topology>
    </subcellularLocation>
</comment>
<feature type="transmembrane region" description="Helical" evidence="5">
    <location>
        <begin position="268"/>
        <end position="287"/>
    </location>
</feature>
<feature type="domain" description="EamA" evidence="6">
    <location>
        <begin position="12"/>
        <end position="124"/>
    </location>
</feature>
<feature type="transmembrane region" description="Helical" evidence="5">
    <location>
        <begin position="73"/>
        <end position="96"/>
    </location>
</feature>
<dbReference type="SUPFAM" id="SSF103481">
    <property type="entry name" value="Multidrug resistance efflux transporter EmrE"/>
    <property type="match status" value="2"/>
</dbReference>
<feature type="transmembrane region" description="Helical" evidence="5">
    <location>
        <begin position="206"/>
        <end position="224"/>
    </location>
</feature>
<accession>A0A7M5UHA4</accession>
<dbReference type="AlphaFoldDB" id="A0A7M5UHA4"/>
<feature type="transmembrane region" description="Helical" evidence="5">
    <location>
        <begin position="7"/>
        <end position="27"/>
    </location>
</feature>